<evidence type="ECO:0000256" key="3">
    <source>
        <dbReference type="ARBA" id="ARBA00022694"/>
    </source>
</evidence>
<evidence type="ECO:0000313" key="10">
    <source>
        <dbReference type="EMBL" id="CAD7092683.1"/>
    </source>
</evidence>
<evidence type="ECO:0000256" key="1">
    <source>
        <dbReference type="ARBA" id="ARBA00004173"/>
    </source>
</evidence>
<dbReference type="InterPro" id="IPR004520">
    <property type="entry name" value="GTPase_MnmE"/>
</dbReference>
<keyword evidence="5 6" id="KW-0342">GTP-binding</keyword>
<dbReference type="InParanoid" id="A0A7R8V4T2"/>
<dbReference type="CDD" id="cd14858">
    <property type="entry name" value="TrmE_N"/>
    <property type="match status" value="1"/>
</dbReference>
<dbReference type="EMBL" id="LR899014">
    <property type="protein sequence ID" value="CAD7092683.1"/>
    <property type="molecule type" value="Genomic_DNA"/>
</dbReference>
<dbReference type="InterPro" id="IPR027266">
    <property type="entry name" value="TrmE/GcvT-like"/>
</dbReference>
<dbReference type="NCBIfam" id="TIGR00231">
    <property type="entry name" value="small_GTP"/>
    <property type="match status" value="1"/>
</dbReference>
<dbReference type="InterPro" id="IPR027417">
    <property type="entry name" value="P-loop_NTPase"/>
</dbReference>
<dbReference type="Gene3D" id="3.40.50.300">
    <property type="entry name" value="P-loop containing nucleotide triphosphate hydrolases"/>
    <property type="match status" value="1"/>
</dbReference>
<dbReference type="PANTHER" id="PTHR42714:SF2">
    <property type="entry name" value="TRNA MODIFICATION GTPASE GTPBP3, MITOCHONDRIAL"/>
    <property type="match status" value="1"/>
</dbReference>
<dbReference type="SUPFAM" id="SSF52540">
    <property type="entry name" value="P-loop containing nucleoside triphosphate hydrolases"/>
    <property type="match status" value="1"/>
</dbReference>
<reference evidence="10 11" key="1">
    <citation type="submission" date="2020-11" db="EMBL/GenBank/DDBJ databases">
        <authorList>
            <person name="Wallbank WR R."/>
            <person name="Pardo Diaz C."/>
            <person name="Kozak K."/>
            <person name="Martin S."/>
            <person name="Jiggins C."/>
            <person name="Moest M."/>
            <person name="Warren A I."/>
            <person name="Generalovic N T."/>
            <person name="Byers J.R.P. K."/>
            <person name="Montejo-Kovacevich G."/>
            <person name="Yen C E."/>
        </authorList>
    </citation>
    <scope>NUCLEOTIDE SEQUENCE [LARGE SCALE GENOMIC DNA]</scope>
</reference>
<dbReference type="InterPro" id="IPR018948">
    <property type="entry name" value="GTP-bd_TrmE_N"/>
</dbReference>
<name>A0A7R8V4T2_HERIL</name>
<dbReference type="InterPro" id="IPR027368">
    <property type="entry name" value="MnmE_dom2"/>
</dbReference>
<dbReference type="Proteomes" id="UP000594454">
    <property type="component" value="Chromosome 6"/>
</dbReference>
<dbReference type="Pfam" id="PF01926">
    <property type="entry name" value="MMR_HSR1"/>
    <property type="match status" value="1"/>
</dbReference>
<evidence type="ECO:0000259" key="9">
    <source>
        <dbReference type="Pfam" id="PF12631"/>
    </source>
</evidence>
<dbReference type="NCBIfam" id="TIGR00450">
    <property type="entry name" value="mnmE_trmE_thdF"/>
    <property type="match status" value="1"/>
</dbReference>
<dbReference type="InterPro" id="IPR005225">
    <property type="entry name" value="Small_GTP-bd"/>
</dbReference>
<dbReference type="PANTHER" id="PTHR42714">
    <property type="entry name" value="TRNA MODIFICATION GTPASE GTPBP3"/>
    <property type="match status" value="1"/>
</dbReference>
<dbReference type="AlphaFoldDB" id="A0A7R8V4T2"/>
<dbReference type="InterPro" id="IPR006073">
    <property type="entry name" value="GTP-bd"/>
</dbReference>
<evidence type="ECO:0000259" key="8">
    <source>
        <dbReference type="Pfam" id="PF10396"/>
    </source>
</evidence>
<dbReference type="GO" id="GO:0005525">
    <property type="term" value="F:GTP binding"/>
    <property type="evidence" value="ECO:0007669"/>
    <property type="project" value="UniProtKB-KW"/>
</dbReference>
<dbReference type="GO" id="GO:0003924">
    <property type="term" value="F:GTPase activity"/>
    <property type="evidence" value="ECO:0007669"/>
    <property type="project" value="InterPro"/>
</dbReference>
<dbReference type="NCBIfam" id="NF003661">
    <property type="entry name" value="PRK05291.1-3"/>
    <property type="match status" value="1"/>
</dbReference>
<dbReference type="FunFam" id="3.30.1360.120:FF:000007">
    <property type="entry name" value="tRNA modification GTPase GTPBP3, mitochondrial"/>
    <property type="match status" value="1"/>
</dbReference>
<dbReference type="PRINTS" id="PR00326">
    <property type="entry name" value="GTP1OBG"/>
</dbReference>
<dbReference type="CDD" id="cd04164">
    <property type="entry name" value="trmE"/>
    <property type="match status" value="1"/>
</dbReference>
<dbReference type="InterPro" id="IPR025867">
    <property type="entry name" value="MnmE_helical"/>
</dbReference>
<dbReference type="GO" id="GO:0005739">
    <property type="term" value="C:mitochondrion"/>
    <property type="evidence" value="ECO:0007669"/>
    <property type="project" value="UniProtKB-SubCell"/>
</dbReference>
<evidence type="ECO:0000259" key="7">
    <source>
        <dbReference type="Pfam" id="PF01926"/>
    </source>
</evidence>
<proteinExistence type="inferred from homology"/>
<evidence type="ECO:0000256" key="2">
    <source>
        <dbReference type="ARBA" id="ARBA00011043"/>
    </source>
</evidence>
<dbReference type="OrthoDB" id="188276at2759"/>
<dbReference type="OMA" id="EFHCHGG"/>
<dbReference type="Gene3D" id="3.30.1360.120">
    <property type="entry name" value="Probable tRNA modification gtpase trme, domain 1"/>
    <property type="match status" value="1"/>
</dbReference>
<dbReference type="GO" id="GO:0002098">
    <property type="term" value="P:tRNA wobble uridine modification"/>
    <property type="evidence" value="ECO:0007669"/>
    <property type="project" value="TreeGrafter"/>
</dbReference>
<comment type="similarity">
    <text evidence="2 6">Belongs to the TRAFAC class TrmE-Era-EngA-EngB-Septin-like GTPase superfamily. TrmE GTPase family.</text>
</comment>
<keyword evidence="3 6" id="KW-0819">tRNA processing</keyword>
<gene>
    <name evidence="10" type="ORF">HERILL_LOCUS15021</name>
</gene>
<feature type="domain" description="GTP-binding protein TrmE N-terminal" evidence="8">
    <location>
        <begin position="24"/>
        <end position="141"/>
    </location>
</feature>
<keyword evidence="4 6" id="KW-0547">Nucleotide-binding</keyword>
<dbReference type="GO" id="GO:0030488">
    <property type="term" value="P:tRNA methylation"/>
    <property type="evidence" value="ECO:0007669"/>
    <property type="project" value="TreeGrafter"/>
</dbReference>
<sequence length="495" mass="55206">MFHYVGKVVRVLSRLQCREFCSGTIFSQSSGRGKCGVAVIRVSGSNSLSALKCMTSENFEPKPRYASLRPFVHPKTKEMIDRGLVLWFPGPNSFTGEDSCEFQVHGGLAVIQAMLDALASIPNLRLARPGEFTKRAFFNGKLDLTEVEGLADIIHAETEAQRRQALLQSTGALSKIYKNWREKLIKSIAYFEATIDFAEDENIGEDALETVKQNVRETVTEIRNHLNDKRQGEILRDGVQTAIIGAPNVGKSSFLNLICQRNISIVTSIAGTTRDVIESFYNIGGYPVVFADTAGLRSHTDDVIEKEGINRSVDRIRSADLVVFMVDATNLVSYLKSNRGRDSNSYMREHLETLGLDVDIPREKSTIIIANKIDLLDEDSRRVLGACDGLIPLSCNTSENLDKLMNDFTLVLEKICGNPTTESPRLSKLRYRHLLNNCIVELECFLEYCVDGEFVDLAIAAQKLRAAVRHIEQIVGNVTTEQILDVIFQDFCIGK</sequence>
<protein>
    <recommendedName>
        <fullName evidence="12">tRNA modification GTPase GTPBP3, mitochondrial</fullName>
    </recommendedName>
</protein>
<dbReference type="Gene3D" id="1.20.120.430">
    <property type="entry name" value="tRNA modification GTPase MnmE domain 2"/>
    <property type="match status" value="1"/>
</dbReference>
<keyword evidence="11" id="KW-1185">Reference proteome</keyword>
<comment type="subcellular location">
    <subcellularLocation>
        <location evidence="1">Mitochondrion</location>
    </subcellularLocation>
</comment>
<dbReference type="Pfam" id="PF12631">
    <property type="entry name" value="MnmE_helical"/>
    <property type="match status" value="1"/>
</dbReference>
<evidence type="ECO:0000256" key="4">
    <source>
        <dbReference type="ARBA" id="ARBA00022741"/>
    </source>
</evidence>
<evidence type="ECO:0000256" key="5">
    <source>
        <dbReference type="ARBA" id="ARBA00023134"/>
    </source>
</evidence>
<dbReference type="HAMAP" id="MF_00379">
    <property type="entry name" value="GTPase_MnmE"/>
    <property type="match status" value="1"/>
</dbReference>
<dbReference type="Pfam" id="PF10396">
    <property type="entry name" value="TrmE_N"/>
    <property type="match status" value="1"/>
</dbReference>
<accession>A0A7R8V4T2</accession>
<evidence type="ECO:0000256" key="6">
    <source>
        <dbReference type="RuleBase" id="RU003313"/>
    </source>
</evidence>
<feature type="domain" description="G" evidence="7">
    <location>
        <begin position="241"/>
        <end position="340"/>
    </location>
</feature>
<organism evidence="10 11">
    <name type="scientific">Hermetia illucens</name>
    <name type="common">Black soldier fly</name>
    <dbReference type="NCBI Taxonomy" id="343691"/>
    <lineage>
        <taxon>Eukaryota</taxon>
        <taxon>Metazoa</taxon>
        <taxon>Ecdysozoa</taxon>
        <taxon>Arthropoda</taxon>
        <taxon>Hexapoda</taxon>
        <taxon>Insecta</taxon>
        <taxon>Pterygota</taxon>
        <taxon>Neoptera</taxon>
        <taxon>Endopterygota</taxon>
        <taxon>Diptera</taxon>
        <taxon>Brachycera</taxon>
        <taxon>Stratiomyomorpha</taxon>
        <taxon>Stratiomyidae</taxon>
        <taxon>Hermetiinae</taxon>
        <taxon>Hermetia</taxon>
    </lineage>
</organism>
<dbReference type="InterPro" id="IPR031168">
    <property type="entry name" value="G_TrmE"/>
</dbReference>
<dbReference type="FunCoup" id="A0A7R8V4T2">
    <property type="interactions" value="1395"/>
</dbReference>
<feature type="domain" description="MnmE helical" evidence="9">
    <location>
        <begin position="144"/>
        <end position="492"/>
    </location>
</feature>
<evidence type="ECO:0008006" key="12">
    <source>
        <dbReference type="Google" id="ProtNLM"/>
    </source>
</evidence>
<evidence type="ECO:0000313" key="11">
    <source>
        <dbReference type="Proteomes" id="UP000594454"/>
    </source>
</evidence>